<gene>
    <name evidence="7" type="ORF">PTSG_04888</name>
</gene>
<dbReference type="InterPro" id="IPR025256">
    <property type="entry name" value="TM7S3/TM198-like_dom"/>
</dbReference>
<evidence type="ECO:0000259" key="6">
    <source>
        <dbReference type="Pfam" id="PF13886"/>
    </source>
</evidence>
<feature type="domain" description="TM7S3/TM198-like" evidence="6">
    <location>
        <begin position="133"/>
        <end position="216"/>
    </location>
</feature>
<evidence type="ECO:0000256" key="3">
    <source>
        <dbReference type="ARBA" id="ARBA00022989"/>
    </source>
</evidence>
<evidence type="ECO:0000256" key="2">
    <source>
        <dbReference type="ARBA" id="ARBA00022692"/>
    </source>
</evidence>
<dbReference type="InParanoid" id="F2U8X2"/>
<dbReference type="EMBL" id="GL832965">
    <property type="protein sequence ID" value="EGD73175.1"/>
    <property type="molecule type" value="Genomic_DNA"/>
</dbReference>
<comment type="subcellular location">
    <subcellularLocation>
        <location evidence="1">Membrane</location>
        <topology evidence="1">Multi-pass membrane protein</topology>
    </subcellularLocation>
</comment>
<dbReference type="eggNOG" id="ENOG502SBCI">
    <property type="taxonomic scope" value="Eukaryota"/>
</dbReference>
<sequence length="235" mass="24205">MMVIGRCGRSTRMLKQQALLVAGLLVVAAAAFAGLGAAQTVVVTTTTTTTAINGSTSGAANQTSTVAPNTTTVDNTNATTANATTISTSTTTPVHVSTTTPTTKETTNGPPVLFTTSFNQTVSYWFLPPALPGLALNFVGYRYVGVSMFVVGAAVSGGAFYTFSPQIFPNTPFCCGDKGSLAGHIIVSLFVGLLGGLIALYVFRLGLFFIGMSFGLARYACECAVNLNSGACMFS</sequence>
<evidence type="ECO:0000256" key="4">
    <source>
        <dbReference type="ARBA" id="ARBA00023136"/>
    </source>
</evidence>
<keyword evidence="3 5" id="KW-1133">Transmembrane helix</keyword>
<keyword evidence="2 5" id="KW-0812">Transmembrane</keyword>
<reference evidence="7" key="1">
    <citation type="submission" date="2009-08" db="EMBL/GenBank/DDBJ databases">
        <title>Annotation of Salpingoeca rosetta.</title>
        <authorList>
            <consortium name="The Broad Institute Genome Sequencing Platform"/>
            <person name="Russ C."/>
            <person name="Cuomo C."/>
            <person name="Burger G."/>
            <person name="Gray M.W."/>
            <person name="Holland P.W.H."/>
            <person name="King N."/>
            <person name="Lang F.B.F."/>
            <person name="Roger A.J."/>
            <person name="Ruiz-Trillo I."/>
            <person name="Young S.K."/>
            <person name="Zeng Q."/>
            <person name="Gargeya S."/>
            <person name="Alvarado L."/>
            <person name="Berlin A."/>
            <person name="Chapman S.B."/>
            <person name="Chen Z."/>
            <person name="Freedman E."/>
            <person name="Gellesch M."/>
            <person name="Goldberg J."/>
            <person name="Griggs A."/>
            <person name="Gujja S."/>
            <person name="Heilman E."/>
            <person name="Heiman D."/>
            <person name="Howarth C."/>
            <person name="Mehta T."/>
            <person name="Neiman D."/>
            <person name="Pearson M."/>
            <person name="Roberts A."/>
            <person name="Saif S."/>
            <person name="Shea T."/>
            <person name="Shenoy N."/>
            <person name="Sisk P."/>
            <person name="Stolte C."/>
            <person name="Sykes S."/>
            <person name="White J."/>
            <person name="Yandava C."/>
            <person name="Haas B."/>
            <person name="Nusbaum C."/>
            <person name="Birren B."/>
        </authorList>
    </citation>
    <scope>NUCLEOTIDE SEQUENCE [LARGE SCALE GENOMIC DNA]</scope>
    <source>
        <strain evidence="7">ATCC 50818</strain>
    </source>
</reference>
<evidence type="ECO:0000256" key="5">
    <source>
        <dbReference type="SAM" id="Phobius"/>
    </source>
</evidence>
<dbReference type="KEGG" id="sre:PTSG_04888"/>
<dbReference type="AlphaFoldDB" id="F2U8X2"/>
<dbReference type="RefSeq" id="XP_004994206.1">
    <property type="nucleotide sequence ID" value="XM_004994149.1"/>
</dbReference>
<dbReference type="Proteomes" id="UP000007799">
    <property type="component" value="Unassembled WGS sequence"/>
</dbReference>
<protein>
    <recommendedName>
        <fullName evidence="6">TM7S3/TM198-like domain-containing protein</fullName>
    </recommendedName>
</protein>
<evidence type="ECO:0000313" key="7">
    <source>
        <dbReference type="EMBL" id="EGD73175.1"/>
    </source>
</evidence>
<organism evidence="8">
    <name type="scientific">Salpingoeca rosetta (strain ATCC 50818 / BSB-021)</name>
    <dbReference type="NCBI Taxonomy" id="946362"/>
    <lineage>
        <taxon>Eukaryota</taxon>
        <taxon>Choanoflagellata</taxon>
        <taxon>Craspedida</taxon>
        <taxon>Salpingoecidae</taxon>
        <taxon>Salpingoeca</taxon>
    </lineage>
</organism>
<name>F2U8X2_SALR5</name>
<keyword evidence="4 5" id="KW-0472">Membrane</keyword>
<proteinExistence type="predicted"/>
<dbReference type="Pfam" id="PF13886">
    <property type="entry name" value="TM7S3_TM198"/>
    <property type="match status" value="1"/>
</dbReference>
<keyword evidence="8" id="KW-1185">Reference proteome</keyword>
<dbReference type="GO" id="GO:0016020">
    <property type="term" value="C:membrane"/>
    <property type="evidence" value="ECO:0007669"/>
    <property type="project" value="UniProtKB-SubCell"/>
</dbReference>
<accession>F2U8X2</accession>
<dbReference type="GeneID" id="16074785"/>
<evidence type="ECO:0000313" key="8">
    <source>
        <dbReference type="Proteomes" id="UP000007799"/>
    </source>
</evidence>
<evidence type="ECO:0000256" key="1">
    <source>
        <dbReference type="ARBA" id="ARBA00004141"/>
    </source>
</evidence>
<feature type="transmembrane region" description="Helical" evidence="5">
    <location>
        <begin position="181"/>
        <end position="203"/>
    </location>
</feature>